<feature type="domain" description="NADH:ubiquinone oxidoreductase intermediate-associated protein 30" evidence="2">
    <location>
        <begin position="4"/>
        <end position="171"/>
    </location>
</feature>
<dbReference type="GO" id="GO:0051082">
    <property type="term" value="F:unfolded protein binding"/>
    <property type="evidence" value="ECO:0007669"/>
    <property type="project" value="TreeGrafter"/>
</dbReference>
<dbReference type="SUPFAM" id="SSF49785">
    <property type="entry name" value="Galactose-binding domain-like"/>
    <property type="match status" value="1"/>
</dbReference>
<dbReference type="Pfam" id="PF08547">
    <property type="entry name" value="CIA30"/>
    <property type="match status" value="1"/>
</dbReference>
<dbReference type="PANTHER" id="PTHR13194:SF19">
    <property type="entry name" value="NAD(P)-BINDING ROSSMANN-FOLD SUPERFAMILY PROTEIN"/>
    <property type="match status" value="1"/>
</dbReference>
<dbReference type="STRING" id="1073090.A0A1L9SIX8"/>
<comment type="similarity">
    <text evidence="1">Belongs to the CIA30 family.</text>
</comment>
<dbReference type="AlphaFoldDB" id="A0A1L9SIX8"/>
<keyword evidence="4" id="KW-1185">Reference proteome</keyword>
<accession>A0A1L9SIX8</accession>
<sequence length="174" mass="19484">WSPADWTSSDDSVRGGTSYSTMTCTPFSPTATFHGNLDIRTLGGAGFASQRTVGDEQTWDLSAYDGLVLEIDQTDGKRYALVVKDEILPPGPDGREQSTVSWEYEFQVGHNNETNSETKSRVIIRWKDLKPTYRGKEKTDAQPLDLERVKRFGIMMRSFFGKQEGDFSLSIASI</sequence>
<dbReference type="GeneID" id="34614926"/>
<evidence type="ECO:0000259" key="2">
    <source>
        <dbReference type="Pfam" id="PF08547"/>
    </source>
</evidence>
<protein>
    <recommendedName>
        <fullName evidence="2">NADH:ubiquinone oxidoreductase intermediate-associated protein 30 domain-containing protein</fullName>
    </recommendedName>
</protein>
<feature type="non-terminal residue" evidence="3">
    <location>
        <position position="174"/>
    </location>
</feature>
<dbReference type="VEuPathDB" id="FungiDB:ASPZODRAFT_53800"/>
<dbReference type="InterPro" id="IPR008979">
    <property type="entry name" value="Galactose-bd-like_sf"/>
</dbReference>
<dbReference type="Proteomes" id="UP000184188">
    <property type="component" value="Unassembled WGS sequence"/>
</dbReference>
<dbReference type="InterPro" id="IPR013857">
    <property type="entry name" value="NADH-UbQ_OxRdtase-assoc_prot30"/>
</dbReference>
<dbReference type="RefSeq" id="XP_022581553.1">
    <property type="nucleotide sequence ID" value="XM_022728462.1"/>
</dbReference>
<proteinExistence type="inferred from homology"/>
<name>A0A1L9SIX8_9EURO</name>
<dbReference type="OrthoDB" id="426386at2759"/>
<evidence type="ECO:0000313" key="3">
    <source>
        <dbReference type="EMBL" id="OJJ47043.1"/>
    </source>
</evidence>
<dbReference type="GO" id="GO:0010257">
    <property type="term" value="P:NADH dehydrogenase complex assembly"/>
    <property type="evidence" value="ECO:0007669"/>
    <property type="project" value="TreeGrafter"/>
</dbReference>
<evidence type="ECO:0000256" key="1">
    <source>
        <dbReference type="ARBA" id="ARBA00007884"/>
    </source>
</evidence>
<evidence type="ECO:0000313" key="4">
    <source>
        <dbReference type="Proteomes" id="UP000184188"/>
    </source>
</evidence>
<feature type="non-terminal residue" evidence="3">
    <location>
        <position position="1"/>
    </location>
</feature>
<dbReference type="EMBL" id="KV878341">
    <property type="protein sequence ID" value="OJJ47043.1"/>
    <property type="molecule type" value="Genomic_DNA"/>
</dbReference>
<reference evidence="4" key="1">
    <citation type="journal article" date="2017" name="Genome Biol.">
        <title>Comparative genomics reveals high biological diversity and specific adaptations in the industrially and medically important fungal genus Aspergillus.</title>
        <authorList>
            <person name="de Vries R.P."/>
            <person name="Riley R."/>
            <person name="Wiebenga A."/>
            <person name="Aguilar-Osorio G."/>
            <person name="Amillis S."/>
            <person name="Uchima C.A."/>
            <person name="Anderluh G."/>
            <person name="Asadollahi M."/>
            <person name="Askin M."/>
            <person name="Barry K."/>
            <person name="Battaglia E."/>
            <person name="Bayram O."/>
            <person name="Benocci T."/>
            <person name="Braus-Stromeyer S.A."/>
            <person name="Caldana C."/>
            <person name="Canovas D."/>
            <person name="Cerqueira G.C."/>
            <person name="Chen F."/>
            <person name="Chen W."/>
            <person name="Choi C."/>
            <person name="Clum A."/>
            <person name="Dos Santos R.A."/>
            <person name="Damasio A.R."/>
            <person name="Diallinas G."/>
            <person name="Emri T."/>
            <person name="Fekete E."/>
            <person name="Flipphi M."/>
            <person name="Freyberg S."/>
            <person name="Gallo A."/>
            <person name="Gournas C."/>
            <person name="Habgood R."/>
            <person name="Hainaut M."/>
            <person name="Harispe M.L."/>
            <person name="Henrissat B."/>
            <person name="Hilden K.S."/>
            <person name="Hope R."/>
            <person name="Hossain A."/>
            <person name="Karabika E."/>
            <person name="Karaffa L."/>
            <person name="Karanyi Z."/>
            <person name="Krasevec N."/>
            <person name="Kuo A."/>
            <person name="Kusch H."/>
            <person name="LaButti K."/>
            <person name="Lagendijk E.L."/>
            <person name="Lapidus A."/>
            <person name="Levasseur A."/>
            <person name="Lindquist E."/>
            <person name="Lipzen A."/>
            <person name="Logrieco A.F."/>
            <person name="MacCabe A."/>
            <person name="Maekelae M.R."/>
            <person name="Malavazi I."/>
            <person name="Melin P."/>
            <person name="Meyer V."/>
            <person name="Mielnichuk N."/>
            <person name="Miskei M."/>
            <person name="Molnar A.P."/>
            <person name="Mule G."/>
            <person name="Ngan C.Y."/>
            <person name="Orejas M."/>
            <person name="Orosz E."/>
            <person name="Ouedraogo J.P."/>
            <person name="Overkamp K.M."/>
            <person name="Park H.-S."/>
            <person name="Perrone G."/>
            <person name="Piumi F."/>
            <person name="Punt P.J."/>
            <person name="Ram A.F."/>
            <person name="Ramon A."/>
            <person name="Rauscher S."/>
            <person name="Record E."/>
            <person name="Riano-Pachon D.M."/>
            <person name="Robert V."/>
            <person name="Roehrig J."/>
            <person name="Ruller R."/>
            <person name="Salamov A."/>
            <person name="Salih N.S."/>
            <person name="Samson R.A."/>
            <person name="Sandor E."/>
            <person name="Sanguinetti M."/>
            <person name="Schuetze T."/>
            <person name="Sepcic K."/>
            <person name="Shelest E."/>
            <person name="Sherlock G."/>
            <person name="Sophianopoulou V."/>
            <person name="Squina F.M."/>
            <person name="Sun H."/>
            <person name="Susca A."/>
            <person name="Todd R.B."/>
            <person name="Tsang A."/>
            <person name="Unkles S.E."/>
            <person name="van de Wiele N."/>
            <person name="van Rossen-Uffink D."/>
            <person name="Oliveira J.V."/>
            <person name="Vesth T.C."/>
            <person name="Visser J."/>
            <person name="Yu J.-H."/>
            <person name="Zhou M."/>
            <person name="Andersen M.R."/>
            <person name="Archer D.B."/>
            <person name="Baker S.E."/>
            <person name="Benoit I."/>
            <person name="Brakhage A.A."/>
            <person name="Braus G.H."/>
            <person name="Fischer R."/>
            <person name="Frisvad J.C."/>
            <person name="Goldman G.H."/>
            <person name="Houbraken J."/>
            <person name="Oakley B."/>
            <person name="Pocsi I."/>
            <person name="Scazzocchio C."/>
            <person name="Seiboth B."/>
            <person name="vanKuyk P.A."/>
            <person name="Wortman J."/>
            <person name="Dyer P.S."/>
            <person name="Grigoriev I.V."/>
        </authorList>
    </citation>
    <scope>NUCLEOTIDE SEQUENCE [LARGE SCALE GENOMIC DNA]</scope>
    <source>
        <strain evidence="4">CBS 506.65</strain>
    </source>
</reference>
<organism evidence="3 4">
    <name type="scientific">Penicilliopsis zonata CBS 506.65</name>
    <dbReference type="NCBI Taxonomy" id="1073090"/>
    <lineage>
        <taxon>Eukaryota</taxon>
        <taxon>Fungi</taxon>
        <taxon>Dikarya</taxon>
        <taxon>Ascomycota</taxon>
        <taxon>Pezizomycotina</taxon>
        <taxon>Eurotiomycetes</taxon>
        <taxon>Eurotiomycetidae</taxon>
        <taxon>Eurotiales</taxon>
        <taxon>Aspergillaceae</taxon>
        <taxon>Penicilliopsis</taxon>
    </lineage>
</organism>
<gene>
    <name evidence="3" type="ORF">ASPZODRAFT_53800</name>
</gene>
<dbReference type="InterPro" id="IPR039131">
    <property type="entry name" value="NDUFAF1"/>
</dbReference>
<dbReference type="PANTHER" id="PTHR13194">
    <property type="entry name" value="COMPLEX I INTERMEDIATE-ASSOCIATED PROTEIN 30"/>
    <property type="match status" value="1"/>
</dbReference>